<evidence type="ECO:0000313" key="1">
    <source>
        <dbReference type="EMBL" id="MFC5642795.1"/>
    </source>
</evidence>
<organism evidence="1 2">
    <name type="scientific">Kitasatospora cinereorecta</name>
    <dbReference type="NCBI Taxonomy" id="285560"/>
    <lineage>
        <taxon>Bacteria</taxon>
        <taxon>Bacillati</taxon>
        <taxon>Actinomycetota</taxon>
        <taxon>Actinomycetes</taxon>
        <taxon>Kitasatosporales</taxon>
        <taxon>Streptomycetaceae</taxon>
        <taxon>Kitasatospora</taxon>
    </lineage>
</organism>
<name>A0ABW0VA88_9ACTN</name>
<dbReference type="Proteomes" id="UP001596066">
    <property type="component" value="Unassembled WGS sequence"/>
</dbReference>
<accession>A0ABW0VA88</accession>
<comment type="caution">
    <text evidence="1">The sequence shown here is derived from an EMBL/GenBank/DDBJ whole genome shotgun (WGS) entry which is preliminary data.</text>
</comment>
<keyword evidence="2" id="KW-1185">Reference proteome</keyword>
<gene>
    <name evidence="1" type="ORF">ACFPZF_15710</name>
</gene>
<reference evidence="2" key="1">
    <citation type="journal article" date="2019" name="Int. J. Syst. Evol. Microbiol.">
        <title>The Global Catalogue of Microorganisms (GCM) 10K type strain sequencing project: providing services to taxonomists for standard genome sequencing and annotation.</title>
        <authorList>
            <consortium name="The Broad Institute Genomics Platform"/>
            <consortium name="The Broad Institute Genome Sequencing Center for Infectious Disease"/>
            <person name="Wu L."/>
            <person name="Ma J."/>
        </authorList>
    </citation>
    <scope>NUCLEOTIDE SEQUENCE [LARGE SCALE GENOMIC DNA]</scope>
    <source>
        <strain evidence="2">CGMCC 4.1622</strain>
    </source>
</reference>
<dbReference type="RefSeq" id="WP_346142637.1">
    <property type="nucleotide sequence ID" value="NZ_BAAAUA010000010.1"/>
</dbReference>
<protein>
    <submittedName>
        <fullName evidence="1">Uncharacterized protein</fullName>
    </submittedName>
</protein>
<sequence>MTLGGSKRRVLITGAVAGLVAGGLWWGYAWAVPGMAGPSTTAAADAASGKAHTAARQRLDETMAALPAGWRPLGGAEADRCLRDGPFEGAGPGLLQCQWELAQYVVVDGADLGATGKAWSAAVTGHGWNDAWRGAPAGWTPPAGRYEFDDPQTRQHLVVRLIGSQADLGSLQDTRNFEGVQSYERDRRSFTGRAAAAQALAEGRTVAQVSLTDSYYREDGGDPVPVN</sequence>
<proteinExistence type="predicted"/>
<dbReference type="EMBL" id="JBHSOC010000023">
    <property type="protein sequence ID" value="MFC5642795.1"/>
    <property type="molecule type" value="Genomic_DNA"/>
</dbReference>
<evidence type="ECO:0000313" key="2">
    <source>
        <dbReference type="Proteomes" id="UP001596066"/>
    </source>
</evidence>